<keyword evidence="3" id="KW-1185">Reference proteome</keyword>
<evidence type="ECO:0000313" key="2">
    <source>
        <dbReference type="EMBL" id="ORY29779.1"/>
    </source>
</evidence>
<dbReference type="AlphaFoldDB" id="A0A1Y2B4L6"/>
<feature type="compositionally biased region" description="Polar residues" evidence="1">
    <location>
        <begin position="130"/>
        <end position="175"/>
    </location>
</feature>
<dbReference type="InParanoid" id="A0A1Y2B4L6"/>
<evidence type="ECO:0000313" key="3">
    <source>
        <dbReference type="Proteomes" id="UP000193986"/>
    </source>
</evidence>
<dbReference type="EMBL" id="MCFC01000023">
    <property type="protein sequence ID" value="ORY29779.1"/>
    <property type="molecule type" value="Genomic_DNA"/>
</dbReference>
<sequence>MPTSHPTDQSITSTFEESKLPEYNAARHSVETCLKDPKTTVGVISLEYSRQFVEGGRQKWLSVCCRTSDPTAGVPYDTAWTEMPDDSEGLTLVRCSWGSRDETPVIREDRFVNGAYVHDEEDFEFPGVPRSQTEQSAGMSADAQSTASGSTTSFCTLTPTKATSYTDDTNCATTQ</sequence>
<evidence type="ECO:0000256" key="1">
    <source>
        <dbReference type="SAM" id="MobiDB-lite"/>
    </source>
</evidence>
<reference evidence="2 3" key="1">
    <citation type="submission" date="2016-07" db="EMBL/GenBank/DDBJ databases">
        <title>Pervasive Adenine N6-methylation of Active Genes in Fungi.</title>
        <authorList>
            <consortium name="DOE Joint Genome Institute"/>
            <person name="Mondo S.J."/>
            <person name="Dannebaum R.O."/>
            <person name="Kuo R.C."/>
            <person name="Labutti K."/>
            <person name="Haridas S."/>
            <person name="Kuo A."/>
            <person name="Salamov A."/>
            <person name="Ahrendt S.R."/>
            <person name="Lipzen A."/>
            <person name="Sullivan W."/>
            <person name="Andreopoulos W.B."/>
            <person name="Clum A."/>
            <person name="Lindquist E."/>
            <person name="Daum C."/>
            <person name="Ramamoorthy G.K."/>
            <person name="Gryganskyi A."/>
            <person name="Culley D."/>
            <person name="Magnuson J.K."/>
            <person name="James T.Y."/>
            <person name="O'Malley M.A."/>
            <person name="Stajich J.E."/>
            <person name="Spatafora J.W."/>
            <person name="Visel A."/>
            <person name="Grigoriev I.V."/>
        </authorList>
    </citation>
    <scope>NUCLEOTIDE SEQUENCE [LARGE SCALE GENOMIC DNA]</scope>
    <source>
        <strain evidence="2 3">68-887.2</strain>
    </source>
</reference>
<name>A0A1Y2B4L6_9TREE</name>
<comment type="caution">
    <text evidence="2">The sequence shown here is derived from an EMBL/GenBank/DDBJ whole genome shotgun (WGS) entry which is preliminary data.</text>
</comment>
<gene>
    <name evidence="2" type="ORF">BCR39DRAFT_558897</name>
</gene>
<organism evidence="2 3">
    <name type="scientific">Naematelia encephala</name>
    <dbReference type="NCBI Taxonomy" id="71784"/>
    <lineage>
        <taxon>Eukaryota</taxon>
        <taxon>Fungi</taxon>
        <taxon>Dikarya</taxon>
        <taxon>Basidiomycota</taxon>
        <taxon>Agaricomycotina</taxon>
        <taxon>Tremellomycetes</taxon>
        <taxon>Tremellales</taxon>
        <taxon>Naemateliaceae</taxon>
        <taxon>Naematelia</taxon>
    </lineage>
</organism>
<feature type="region of interest" description="Disordered" evidence="1">
    <location>
        <begin position="122"/>
        <end position="175"/>
    </location>
</feature>
<accession>A0A1Y2B4L6</accession>
<proteinExistence type="predicted"/>
<protein>
    <submittedName>
        <fullName evidence="2">Uncharacterized protein</fullName>
    </submittedName>
</protein>
<dbReference type="Proteomes" id="UP000193986">
    <property type="component" value="Unassembled WGS sequence"/>
</dbReference>